<feature type="non-terminal residue" evidence="3">
    <location>
        <position position="146"/>
    </location>
</feature>
<sequence length="146" mass="15951">MHGDTTTLFLCGDVMLGRGVDQILPHPGDPELRESYIRDSRAYVELAEEAHGRVPRPADFSWPWGDALRVLEETAPDVRVVNLETSVTRSDEFASGKSVHYRMSPANLPALAVARPDVCVLANNHVLDFGRPGLAETLDTLAGRGC</sequence>
<dbReference type="PANTHER" id="PTHR33393:SF11">
    <property type="entry name" value="POLYGLUTAMINE SYNTHESIS ACCESSORY PROTEIN RV0574C-RELATED"/>
    <property type="match status" value="1"/>
</dbReference>
<gene>
    <name evidence="3" type="ORF">SPAR_28211</name>
</gene>
<evidence type="ECO:0000259" key="2">
    <source>
        <dbReference type="SMART" id="SM00854"/>
    </source>
</evidence>
<dbReference type="PANTHER" id="PTHR33393">
    <property type="entry name" value="POLYGLUTAMINE SYNTHESIS ACCESSORY PROTEIN RV0574C-RELATED"/>
    <property type="match status" value="1"/>
</dbReference>
<proteinExistence type="inferred from homology"/>
<comment type="similarity">
    <text evidence="1">Belongs to the CapA family.</text>
</comment>
<dbReference type="RefSeq" id="WP_143615482.1">
    <property type="nucleotide sequence ID" value="NZ_ASQP01000371.1"/>
</dbReference>
<dbReference type="InterPro" id="IPR052169">
    <property type="entry name" value="CW_Biosynth-Accessory"/>
</dbReference>
<keyword evidence="4" id="KW-1185">Reference proteome</keyword>
<dbReference type="SUPFAM" id="SSF56300">
    <property type="entry name" value="Metallo-dependent phosphatases"/>
    <property type="match status" value="1"/>
</dbReference>
<dbReference type="SMART" id="SM00854">
    <property type="entry name" value="PGA_cap"/>
    <property type="match status" value="1"/>
</dbReference>
<evidence type="ECO:0000256" key="1">
    <source>
        <dbReference type="ARBA" id="ARBA00005662"/>
    </source>
</evidence>
<organism evidence="3 4">
    <name type="scientific">Streptomyces sparsogenes DSM 40356</name>
    <dbReference type="NCBI Taxonomy" id="1331668"/>
    <lineage>
        <taxon>Bacteria</taxon>
        <taxon>Bacillati</taxon>
        <taxon>Actinomycetota</taxon>
        <taxon>Actinomycetes</taxon>
        <taxon>Kitasatosporales</taxon>
        <taxon>Streptomycetaceae</taxon>
        <taxon>Streptomyces</taxon>
    </lineage>
</organism>
<reference evidence="3 4" key="1">
    <citation type="submission" date="2013-05" db="EMBL/GenBank/DDBJ databases">
        <title>Genome sequence of Streptomyces sparsogenes DSM 40356.</title>
        <authorList>
            <person name="Coyne S."/>
            <person name="Seebeck F.P."/>
        </authorList>
    </citation>
    <scope>NUCLEOTIDE SEQUENCE [LARGE SCALE GENOMIC DNA]</scope>
    <source>
        <strain evidence="3 4">DSM 40356</strain>
    </source>
</reference>
<accession>A0A1R1SCV2</accession>
<dbReference type="EMBL" id="ASQP01000371">
    <property type="protein sequence ID" value="OMI36037.1"/>
    <property type="molecule type" value="Genomic_DNA"/>
</dbReference>
<dbReference type="Pfam" id="PF09587">
    <property type="entry name" value="PGA_cap"/>
    <property type="match status" value="1"/>
</dbReference>
<protein>
    <submittedName>
        <fullName evidence="3">Poly-gamma-glutamate synthesis protein</fullName>
    </submittedName>
</protein>
<dbReference type="InterPro" id="IPR029052">
    <property type="entry name" value="Metallo-depent_PP-like"/>
</dbReference>
<dbReference type="Proteomes" id="UP000186168">
    <property type="component" value="Unassembled WGS sequence"/>
</dbReference>
<name>A0A1R1SCV2_9ACTN</name>
<dbReference type="AlphaFoldDB" id="A0A1R1SCV2"/>
<dbReference type="InterPro" id="IPR019079">
    <property type="entry name" value="Capsule_synth_CapA"/>
</dbReference>
<comment type="caution">
    <text evidence="3">The sequence shown here is derived from an EMBL/GenBank/DDBJ whole genome shotgun (WGS) entry which is preliminary data.</text>
</comment>
<evidence type="ECO:0000313" key="4">
    <source>
        <dbReference type="Proteomes" id="UP000186168"/>
    </source>
</evidence>
<feature type="domain" description="Capsule synthesis protein CapA" evidence="2">
    <location>
        <begin position="7"/>
        <end position="146"/>
    </location>
</feature>
<evidence type="ECO:0000313" key="3">
    <source>
        <dbReference type="EMBL" id="OMI36037.1"/>
    </source>
</evidence>